<comment type="pathway">
    <text evidence="3">Amino-acid biosynthesis; L-methionine biosynthesis via salvage pathway; L-methionine from S-methyl-5-thio-alpha-D-ribose 1-phosphate: step 1/6.</text>
</comment>
<dbReference type="Gene3D" id="3.40.50.10470">
    <property type="entry name" value="Translation initiation factor eif-2b, domain 2"/>
    <property type="match status" value="1"/>
</dbReference>
<dbReference type="PANTHER" id="PTHR43475:SF1">
    <property type="entry name" value="METHYLTHIORIBOSE-1-PHOSPHATE ISOMERASE"/>
    <property type="match status" value="1"/>
</dbReference>
<dbReference type="InterPro" id="IPR037171">
    <property type="entry name" value="NagB/RpiA_transferase-like"/>
</dbReference>
<keyword evidence="3" id="KW-0486">Methionine biosynthesis</keyword>
<dbReference type="HAMAP" id="MF_01678">
    <property type="entry name" value="Salvage_MtnA"/>
    <property type="match status" value="1"/>
</dbReference>
<feature type="binding site" evidence="3">
    <location>
        <begin position="44"/>
        <end position="46"/>
    </location>
    <ligand>
        <name>substrate</name>
    </ligand>
</feature>
<dbReference type="InterPro" id="IPR011559">
    <property type="entry name" value="Initiation_fac_2B_a/b/d"/>
</dbReference>
<evidence type="ECO:0000313" key="5">
    <source>
        <dbReference type="Proteomes" id="UP000591071"/>
    </source>
</evidence>
<evidence type="ECO:0000256" key="2">
    <source>
        <dbReference type="ARBA" id="ARBA00052401"/>
    </source>
</evidence>
<dbReference type="SUPFAM" id="SSF100950">
    <property type="entry name" value="NagB/RpiA/CoA transferase-like"/>
    <property type="match status" value="1"/>
</dbReference>
<evidence type="ECO:0000313" key="4">
    <source>
        <dbReference type="EMBL" id="NME27467.1"/>
    </source>
</evidence>
<sequence>MKTLAWEHHALQLLDQTRLPGEERYLCCTRWQEVRDAIRILAVRGAPAIGVAAAYAMVLAARDIAADEPDKTQFEIRLAEAGRGLDGARPTAVNLHWAVQQQMNLARRALSSHTVAETVELLEQGACTIERDDAEMDRRIGCYGAGELGKSRQPLTILTHCNAGALATAGIGTALGVIRTLHSQGLVRQVYADETRPLLQGARLTVTELMDDHIPVTLITDNMAAWVMKTKGIDAVVVGADRIAANGDTANKIGTYGVAVLARAHNVPFYVAAPASTFDLTIPDGAAIPIEERNHDEVRRLGGIVTTRPDVDVFNPAFDVTPHDYITGIITEKGVIHHPDDAILATFFRKEG</sequence>
<feature type="site" description="Transition state stabilizer" evidence="3">
    <location>
        <position position="161"/>
    </location>
</feature>
<dbReference type="AlphaFoldDB" id="A0A848BWN5"/>
<feature type="binding site" evidence="3">
    <location>
        <position position="200"/>
    </location>
    <ligand>
        <name>substrate</name>
    </ligand>
</feature>
<dbReference type="EMBL" id="JABAFG010000003">
    <property type="protein sequence ID" value="NME27467.1"/>
    <property type="molecule type" value="Genomic_DNA"/>
</dbReference>
<comment type="caution">
    <text evidence="4">The sequence shown here is derived from an EMBL/GenBank/DDBJ whole genome shotgun (WGS) entry which is preliminary data.</text>
</comment>
<comment type="function">
    <text evidence="3">Catalyzes the interconversion of methylthioribose-1-phosphate (MTR-1-P) into methylthioribulose-1-phosphate (MTRu-1-P).</text>
</comment>
<feature type="active site" description="Proton donor" evidence="3">
    <location>
        <position position="241"/>
    </location>
</feature>
<comment type="similarity">
    <text evidence="3">Belongs to the EIF-2B alpha/beta/delta subunits family. MtnA subfamily.</text>
</comment>
<dbReference type="InterPro" id="IPR005251">
    <property type="entry name" value="IF-M1Pi"/>
</dbReference>
<evidence type="ECO:0000256" key="1">
    <source>
        <dbReference type="ARBA" id="ARBA00023235"/>
    </source>
</evidence>
<dbReference type="NCBIfam" id="TIGR00524">
    <property type="entry name" value="eIF-2B_rel"/>
    <property type="match status" value="1"/>
</dbReference>
<feature type="binding site" evidence="3">
    <location>
        <position position="89"/>
    </location>
    <ligand>
        <name>substrate</name>
    </ligand>
</feature>
<proteinExistence type="inferred from homology"/>
<dbReference type="GO" id="GO:0046523">
    <property type="term" value="F:S-methyl-5-thioribose-1-phosphate isomerase activity"/>
    <property type="evidence" value="ECO:0007669"/>
    <property type="project" value="UniProtKB-UniRule"/>
</dbReference>
<feature type="binding site" evidence="3">
    <location>
        <begin position="251"/>
        <end position="252"/>
    </location>
    <ligand>
        <name>substrate</name>
    </ligand>
</feature>
<dbReference type="Proteomes" id="UP000591071">
    <property type="component" value="Unassembled WGS sequence"/>
</dbReference>
<keyword evidence="1 3" id="KW-0413">Isomerase</keyword>
<dbReference type="Pfam" id="PF01008">
    <property type="entry name" value="IF-2B"/>
    <property type="match status" value="1"/>
</dbReference>
<protein>
    <recommendedName>
        <fullName evidence="3">Methylthioribose-1-phosphate isomerase</fullName>
        <shortName evidence="3">M1Pi</shortName>
        <shortName evidence="3">MTR-1-P isomerase</shortName>
        <ecNumber evidence="3">5.3.1.23</ecNumber>
    </recommendedName>
    <alternativeName>
        <fullName evidence="3">S-methyl-5-thioribose-1-phosphate isomerase</fullName>
    </alternativeName>
</protein>
<evidence type="ECO:0000256" key="3">
    <source>
        <dbReference type="HAMAP-Rule" id="MF_01678"/>
    </source>
</evidence>
<dbReference type="Gene3D" id="1.20.120.420">
    <property type="entry name" value="translation initiation factor eif-2b, domain 1"/>
    <property type="match status" value="1"/>
</dbReference>
<dbReference type="NCBIfam" id="TIGR00512">
    <property type="entry name" value="salvage_mtnA"/>
    <property type="match status" value="1"/>
</dbReference>
<dbReference type="FunFam" id="1.20.120.420:FF:000003">
    <property type="entry name" value="Methylthioribose-1-phosphate isomerase"/>
    <property type="match status" value="1"/>
</dbReference>
<dbReference type="RefSeq" id="WP_170087170.1">
    <property type="nucleotide sequence ID" value="NZ_JABAFG010000003.1"/>
</dbReference>
<gene>
    <name evidence="3 4" type="primary">mtnA</name>
    <name evidence="4" type="ORF">HF872_02315</name>
</gene>
<dbReference type="GO" id="GO:0019509">
    <property type="term" value="P:L-methionine salvage from methylthioadenosine"/>
    <property type="evidence" value="ECO:0007669"/>
    <property type="project" value="UniProtKB-UniRule"/>
</dbReference>
<reference evidence="4 5" key="1">
    <citation type="submission" date="2020-04" db="EMBL/GenBank/DDBJ databases">
        <authorList>
            <person name="Hitch T.C.A."/>
            <person name="Wylensek D."/>
            <person name="Clavel T."/>
        </authorList>
    </citation>
    <scope>NUCLEOTIDE SEQUENCE [LARGE SCALE GENOMIC DNA]</scope>
    <source>
        <strain evidence="4 5">Oil-RF-744-FAT-WT-6-1</strain>
    </source>
</reference>
<dbReference type="UniPathway" id="UPA00904">
    <property type="reaction ID" value="UER00874"/>
</dbReference>
<keyword evidence="3" id="KW-0028">Amino-acid biosynthesis</keyword>
<accession>A0A848BWN5</accession>
<dbReference type="InterPro" id="IPR000649">
    <property type="entry name" value="IF-2B-related"/>
</dbReference>
<dbReference type="InterPro" id="IPR027363">
    <property type="entry name" value="M1Pi_N"/>
</dbReference>
<dbReference type="EC" id="5.3.1.23" evidence="3"/>
<dbReference type="NCBIfam" id="NF004326">
    <property type="entry name" value="PRK05720.1"/>
    <property type="match status" value="1"/>
</dbReference>
<name>A0A848BWN5_9FIRM</name>
<comment type="catalytic activity">
    <reaction evidence="2 3">
        <text>5-(methylsulfanyl)-alpha-D-ribose 1-phosphate = 5-(methylsulfanyl)-D-ribulose 1-phosphate</text>
        <dbReference type="Rhea" id="RHEA:19989"/>
        <dbReference type="ChEBI" id="CHEBI:58533"/>
        <dbReference type="ChEBI" id="CHEBI:58548"/>
        <dbReference type="EC" id="5.3.1.23"/>
    </reaction>
</comment>
<organism evidence="4 5">
    <name type="scientific">Megasphaera hexanoica</name>
    <dbReference type="NCBI Taxonomy" id="1675036"/>
    <lineage>
        <taxon>Bacteria</taxon>
        <taxon>Bacillati</taxon>
        <taxon>Bacillota</taxon>
        <taxon>Negativicutes</taxon>
        <taxon>Veillonellales</taxon>
        <taxon>Veillonellaceae</taxon>
        <taxon>Megasphaera</taxon>
    </lineage>
</organism>
<dbReference type="PANTHER" id="PTHR43475">
    <property type="entry name" value="METHYLTHIORIBOSE-1-PHOSPHATE ISOMERASE"/>
    <property type="match status" value="1"/>
</dbReference>
<dbReference type="FunFam" id="3.40.50.10470:FF:000006">
    <property type="entry name" value="Methylthioribose-1-phosphate isomerase"/>
    <property type="match status" value="1"/>
</dbReference>
<dbReference type="InterPro" id="IPR042529">
    <property type="entry name" value="IF_2B-like_C"/>
</dbReference>